<dbReference type="InterPro" id="IPR050090">
    <property type="entry name" value="Tyrosine_recombinase_XerCD"/>
</dbReference>
<dbReference type="Pfam" id="PF00589">
    <property type="entry name" value="Phage_integrase"/>
    <property type="match status" value="1"/>
</dbReference>
<dbReference type="SUPFAM" id="SSF56349">
    <property type="entry name" value="DNA breaking-rejoining enzymes"/>
    <property type="match status" value="1"/>
</dbReference>
<feature type="domain" description="Tyr recombinase" evidence="5">
    <location>
        <begin position="177"/>
        <end position="361"/>
    </location>
</feature>
<protein>
    <submittedName>
        <fullName evidence="7">Integrase</fullName>
    </submittedName>
</protein>
<evidence type="ECO:0000259" key="5">
    <source>
        <dbReference type="PROSITE" id="PS51898"/>
    </source>
</evidence>
<dbReference type="Gene3D" id="1.10.443.10">
    <property type="entry name" value="Intergrase catalytic core"/>
    <property type="match status" value="1"/>
</dbReference>
<sequence>MATIESYTTKSGKRYRVRYRTPDHRQTDKRGFRTKRDAEAFAATVELEKLTGSYVAPTLGRITVSELAPDWLSRKESDVAPSNYRTLESAWRTHVEPKWGRRRIADIELGEVERWIADLGRTITDAKGEVVKKGAGATTIIRAYGVLAGILDDAVKSRRLAVNPARGVENLPKKGRKRHVYLSASDVERLAVESGEHRALVLTLAYCGLRWGELVALRVRDVEFLRKRLTVHDNAVQLGVEHAVGRTKSRKTRSVPVPQFILDELSVQCQGKDLDELVFPGPNGRYLPRPKSTRGWFAGAVQRAGVQTITPHDLRHTTASLAVSAGVNVLALARMLGHTSAKVTLDVYADLFDDDLDAVAVTLNQRYSPQSVGKVWAEGTTDTSP</sequence>
<dbReference type="PANTHER" id="PTHR30349">
    <property type="entry name" value="PHAGE INTEGRASE-RELATED"/>
    <property type="match status" value="1"/>
</dbReference>
<dbReference type="PROSITE" id="PS51898">
    <property type="entry name" value="TYR_RECOMBINASE"/>
    <property type="match status" value="1"/>
</dbReference>
<dbReference type="PANTHER" id="PTHR30349:SF64">
    <property type="entry name" value="PROPHAGE INTEGRASE INTD-RELATED"/>
    <property type="match status" value="1"/>
</dbReference>
<gene>
    <name evidence="7" type="ORF">ABW18_16830</name>
</gene>
<proteinExistence type="inferred from homology"/>
<dbReference type="InterPro" id="IPR013762">
    <property type="entry name" value="Integrase-like_cat_sf"/>
</dbReference>
<dbReference type="EMBL" id="LDTZ01000020">
    <property type="protein sequence ID" value="KNA90080.1"/>
    <property type="molecule type" value="Genomic_DNA"/>
</dbReference>
<evidence type="ECO:0000256" key="4">
    <source>
        <dbReference type="PROSITE-ProRule" id="PRU01248"/>
    </source>
</evidence>
<dbReference type="InterPro" id="IPR010998">
    <property type="entry name" value="Integrase_recombinase_N"/>
</dbReference>
<dbReference type="InterPro" id="IPR028259">
    <property type="entry name" value="AP2-like_int_N"/>
</dbReference>
<dbReference type="Proteomes" id="UP000037247">
    <property type="component" value="Unassembled WGS sequence"/>
</dbReference>
<dbReference type="RefSeq" id="WP_005178604.1">
    <property type="nucleotide sequence ID" value="NZ_LDTZ01000020.1"/>
</dbReference>
<dbReference type="CDD" id="cd01189">
    <property type="entry name" value="INT_ICEBs1_C_like"/>
    <property type="match status" value="1"/>
</dbReference>
<dbReference type="InterPro" id="IPR044068">
    <property type="entry name" value="CB"/>
</dbReference>
<keyword evidence="2 4" id="KW-0238">DNA-binding</keyword>
<evidence type="ECO:0000313" key="7">
    <source>
        <dbReference type="EMBL" id="KNA90080.1"/>
    </source>
</evidence>
<reference evidence="7 8" key="1">
    <citation type="submission" date="2015-05" db="EMBL/GenBank/DDBJ databases">
        <title>Draft genome sequence of the bacterium Gordonia jacobaea a new member of the Gordonia genus.</title>
        <authorList>
            <person name="Jimenez-Galisteo G."/>
            <person name="Dominguez A."/>
            <person name="Munoz E."/>
            <person name="Vinas M."/>
        </authorList>
    </citation>
    <scope>NUCLEOTIDE SEQUENCE [LARGE SCALE GENOMIC DNA]</scope>
    <source>
        <strain evidence="8">mv1</strain>
    </source>
</reference>
<feature type="domain" description="Core-binding (CB)" evidence="6">
    <location>
        <begin position="62"/>
        <end position="155"/>
    </location>
</feature>
<dbReference type="Gene3D" id="1.10.150.130">
    <property type="match status" value="1"/>
</dbReference>
<organism evidence="7 8">
    <name type="scientific">Gordonia jacobaea</name>
    <dbReference type="NCBI Taxonomy" id="122202"/>
    <lineage>
        <taxon>Bacteria</taxon>
        <taxon>Bacillati</taxon>
        <taxon>Actinomycetota</taxon>
        <taxon>Actinomycetes</taxon>
        <taxon>Mycobacteriales</taxon>
        <taxon>Gordoniaceae</taxon>
        <taxon>Gordonia</taxon>
    </lineage>
</organism>
<evidence type="ECO:0000256" key="3">
    <source>
        <dbReference type="ARBA" id="ARBA00023172"/>
    </source>
</evidence>
<name>A0ABR5I901_9ACTN</name>
<dbReference type="Pfam" id="PF14657">
    <property type="entry name" value="Arm-DNA-bind_4"/>
    <property type="match status" value="1"/>
</dbReference>
<dbReference type="InterPro" id="IPR002104">
    <property type="entry name" value="Integrase_catalytic"/>
</dbReference>
<evidence type="ECO:0000256" key="2">
    <source>
        <dbReference type="ARBA" id="ARBA00023125"/>
    </source>
</evidence>
<accession>A0ABR5I901</accession>
<comment type="caution">
    <text evidence="7">The sequence shown here is derived from an EMBL/GenBank/DDBJ whole genome shotgun (WGS) entry which is preliminary data.</text>
</comment>
<evidence type="ECO:0000313" key="8">
    <source>
        <dbReference type="Proteomes" id="UP000037247"/>
    </source>
</evidence>
<evidence type="ECO:0000256" key="1">
    <source>
        <dbReference type="ARBA" id="ARBA00008857"/>
    </source>
</evidence>
<comment type="similarity">
    <text evidence="1">Belongs to the 'phage' integrase family.</text>
</comment>
<dbReference type="PROSITE" id="PS51900">
    <property type="entry name" value="CB"/>
    <property type="match status" value="1"/>
</dbReference>
<keyword evidence="8" id="KW-1185">Reference proteome</keyword>
<evidence type="ECO:0000259" key="6">
    <source>
        <dbReference type="PROSITE" id="PS51900"/>
    </source>
</evidence>
<keyword evidence="3" id="KW-0233">DNA recombination</keyword>
<dbReference type="InterPro" id="IPR011010">
    <property type="entry name" value="DNA_brk_join_enz"/>
</dbReference>